<evidence type="ECO:0000313" key="2">
    <source>
        <dbReference type="Proteomes" id="UP001183817"/>
    </source>
</evidence>
<protein>
    <submittedName>
        <fullName evidence="1">Uncharacterized protein</fullName>
    </submittedName>
</protein>
<comment type="caution">
    <text evidence="1">The sequence shown here is derived from an EMBL/GenBank/DDBJ whole genome shotgun (WGS) entry which is preliminary data.</text>
</comment>
<organism evidence="1 2">
    <name type="scientific">Paeniglutamicibacter sulfureus</name>
    <dbReference type="NCBI Taxonomy" id="43666"/>
    <lineage>
        <taxon>Bacteria</taxon>
        <taxon>Bacillati</taxon>
        <taxon>Actinomycetota</taxon>
        <taxon>Actinomycetes</taxon>
        <taxon>Micrococcales</taxon>
        <taxon>Micrococcaceae</taxon>
        <taxon>Paeniglutamicibacter</taxon>
    </lineage>
</organism>
<name>A0ABU2BK20_9MICC</name>
<evidence type="ECO:0000313" key="1">
    <source>
        <dbReference type="EMBL" id="MDR7358977.1"/>
    </source>
</evidence>
<reference evidence="1 2" key="1">
    <citation type="submission" date="2023-07" db="EMBL/GenBank/DDBJ databases">
        <title>Sequencing the genomes of 1000 actinobacteria strains.</title>
        <authorList>
            <person name="Klenk H.-P."/>
        </authorList>
    </citation>
    <scope>NUCLEOTIDE SEQUENCE [LARGE SCALE GENOMIC DNA]</scope>
    <source>
        <strain evidence="1 2">DSM 20167</strain>
    </source>
</reference>
<proteinExistence type="predicted"/>
<sequence>MGTPATRTRPSCGALRRMGRISMPSRRAGH</sequence>
<dbReference type="Proteomes" id="UP001183817">
    <property type="component" value="Unassembled WGS sequence"/>
</dbReference>
<gene>
    <name evidence="1" type="ORF">J2S64_002668</name>
</gene>
<dbReference type="EMBL" id="JAVDYI010000001">
    <property type="protein sequence ID" value="MDR7358977.1"/>
    <property type="molecule type" value="Genomic_DNA"/>
</dbReference>
<keyword evidence="2" id="KW-1185">Reference proteome</keyword>
<accession>A0ABU2BK20</accession>